<evidence type="ECO:0000256" key="1">
    <source>
        <dbReference type="ARBA" id="ARBA00004370"/>
    </source>
</evidence>
<dbReference type="PROSITE" id="PS50262">
    <property type="entry name" value="G_PROTEIN_RECEP_F1_2"/>
    <property type="match status" value="1"/>
</dbReference>
<dbReference type="InterPro" id="IPR000276">
    <property type="entry name" value="GPCR_Rhodpsn"/>
</dbReference>
<dbReference type="STRING" id="188477.A0A433SYS6"/>
<dbReference type="AlphaFoldDB" id="A0A433SYS6"/>
<name>A0A433SYS6_ELYCH</name>
<evidence type="ECO:0000256" key="3">
    <source>
        <dbReference type="ARBA" id="ARBA00022989"/>
    </source>
</evidence>
<feature type="transmembrane region" description="Helical" evidence="5">
    <location>
        <begin position="276"/>
        <end position="302"/>
    </location>
</feature>
<feature type="transmembrane region" description="Helical" evidence="5">
    <location>
        <begin position="215"/>
        <end position="240"/>
    </location>
</feature>
<dbReference type="GO" id="GO:0016020">
    <property type="term" value="C:membrane"/>
    <property type="evidence" value="ECO:0007669"/>
    <property type="project" value="UniProtKB-SubCell"/>
</dbReference>
<comment type="subcellular location">
    <subcellularLocation>
        <location evidence="1">Membrane</location>
    </subcellularLocation>
</comment>
<dbReference type="SUPFAM" id="SSF81321">
    <property type="entry name" value="Family A G protein-coupled receptor-like"/>
    <property type="match status" value="1"/>
</dbReference>
<dbReference type="PANTHER" id="PTHR46641:SF2">
    <property type="entry name" value="FMRFAMIDE RECEPTOR"/>
    <property type="match status" value="1"/>
</dbReference>
<evidence type="ECO:0000313" key="8">
    <source>
        <dbReference type="Proteomes" id="UP000271974"/>
    </source>
</evidence>
<dbReference type="Pfam" id="PF00001">
    <property type="entry name" value="7tm_1"/>
    <property type="match status" value="1"/>
</dbReference>
<keyword evidence="2 5" id="KW-0812">Transmembrane</keyword>
<evidence type="ECO:0000313" key="7">
    <source>
        <dbReference type="EMBL" id="RUS74452.1"/>
    </source>
</evidence>
<evidence type="ECO:0000256" key="5">
    <source>
        <dbReference type="SAM" id="Phobius"/>
    </source>
</evidence>
<organism evidence="7 8">
    <name type="scientific">Elysia chlorotica</name>
    <name type="common">Eastern emerald elysia</name>
    <name type="synonym">Sea slug</name>
    <dbReference type="NCBI Taxonomy" id="188477"/>
    <lineage>
        <taxon>Eukaryota</taxon>
        <taxon>Metazoa</taxon>
        <taxon>Spiralia</taxon>
        <taxon>Lophotrochozoa</taxon>
        <taxon>Mollusca</taxon>
        <taxon>Gastropoda</taxon>
        <taxon>Heterobranchia</taxon>
        <taxon>Euthyneura</taxon>
        <taxon>Panpulmonata</taxon>
        <taxon>Sacoglossa</taxon>
        <taxon>Placobranchoidea</taxon>
        <taxon>Plakobranchidae</taxon>
        <taxon>Elysia</taxon>
    </lineage>
</organism>
<dbReference type="PRINTS" id="PR00237">
    <property type="entry name" value="GPCRRHODOPSN"/>
</dbReference>
<keyword evidence="8" id="KW-1185">Reference proteome</keyword>
<protein>
    <recommendedName>
        <fullName evidence="6">G-protein coupled receptors family 1 profile domain-containing protein</fullName>
    </recommendedName>
</protein>
<gene>
    <name evidence="7" type="ORF">EGW08_017790</name>
</gene>
<keyword evidence="3 5" id="KW-1133">Transmembrane helix</keyword>
<feature type="transmembrane region" description="Helical" evidence="5">
    <location>
        <begin position="132"/>
        <end position="154"/>
    </location>
</feature>
<evidence type="ECO:0000256" key="2">
    <source>
        <dbReference type="ARBA" id="ARBA00022692"/>
    </source>
</evidence>
<dbReference type="InterPro" id="IPR017452">
    <property type="entry name" value="GPCR_Rhodpsn_7TM"/>
</dbReference>
<evidence type="ECO:0000259" key="6">
    <source>
        <dbReference type="PROSITE" id="PS50262"/>
    </source>
</evidence>
<feature type="transmembrane region" description="Helical" evidence="5">
    <location>
        <begin position="175"/>
        <end position="195"/>
    </location>
</feature>
<dbReference type="OrthoDB" id="6073803at2759"/>
<dbReference type="Gene3D" id="1.20.1070.10">
    <property type="entry name" value="Rhodopsin 7-helix transmembrane proteins"/>
    <property type="match status" value="1"/>
</dbReference>
<feature type="domain" description="G-protein coupled receptors family 1 profile" evidence="6">
    <location>
        <begin position="70"/>
        <end position="338"/>
    </location>
</feature>
<sequence length="361" mass="40034">MLGNETIASLPILNNLNDDNNTKNGSVPFLVPPSQEDAMSPLVSFYVYKLFRIVIDLALTFSLALFGCFSNVINIIVYLKMGLADTTTINILALSTLDFLACATTLITMLSFSPFTAGWALPSGAGLLELGFGAFIVYYPAVTCGAWVTALLSVERCLCIVFPLKIKTLVTARRTTLLIASMVLYQFVFICLMYVDTGPPYTPSPTTKDRKVYLLYSYSFPSTLCFFIVLISTIFLVFKLNSTQKQAWRRDAIGANSNNTAAANKKAKKEQKAARFVIVICSLFLICFAPNAMMFLVTTLIFPDLQAYNPYLGLFAYVIFMFCTLFQTVSSSANIFVYYLSSSKFREVFKRLCSCAGNSEN</sequence>
<dbReference type="InterPro" id="IPR052954">
    <property type="entry name" value="GPCR-Ligand_Int"/>
</dbReference>
<proteinExistence type="predicted"/>
<feature type="transmembrane region" description="Helical" evidence="5">
    <location>
        <begin position="50"/>
        <end position="79"/>
    </location>
</feature>
<dbReference type="PANTHER" id="PTHR46641">
    <property type="entry name" value="FMRFAMIDE RECEPTOR-RELATED"/>
    <property type="match status" value="1"/>
</dbReference>
<reference evidence="7 8" key="1">
    <citation type="submission" date="2019-01" db="EMBL/GenBank/DDBJ databases">
        <title>A draft genome assembly of the solar-powered sea slug Elysia chlorotica.</title>
        <authorList>
            <person name="Cai H."/>
            <person name="Li Q."/>
            <person name="Fang X."/>
            <person name="Li J."/>
            <person name="Curtis N.E."/>
            <person name="Altenburger A."/>
            <person name="Shibata T."/>
            <person name="Feng M."/>
            <person name="Maeda T."/>
            <person name="Schwartz J.A."/>
            <person name="Shigenobu S."/>
            <person name="Lundholm N."/>
            <person name="Nishiyama T."/>
            <person name="Yang H."/>
            <person name="Hasebe M."/>
            <person name="Li S."/>
            <person name="Pierce S.K."/>
            <person name="Wang J."/>
        </authorList>
    </citation>
    <scope>NUCLEOTIDE SEQUENCE [LARGE SCALE GENOMIC DNA]</scope>
    <source>
        <strain evidence="7">EC2010</strain>
        <tissue evidence="7">Whole organism of an adult</tissue>
    </source>
</reference>
<dbReference type="Proteomes" id="UP000271974">
    <property type="component" value="Unassembled WGS sequence"/>
</dbReference>
<feature type="transmembrane region" description="Helical" evidence="5">
    <location>
        <begin position="91"/>
        <end position="112"/>
    </location>
</feature>
<dbReference type="EMBL" id="RQTK01000830">
    <property type="protein sequence ID" value="RUS74452.1"/>
    <property type="molecule type" value="Genomic_DNA"/>
</dbReference>
<dbReference type="GO" id="GO:0004930">
    <property type="term" value="F:G protein-coupled receptor activity"/>
    <property type="evidence" value="ECO:0007669"/>
    <property type="project" value="InterPro"/>
</dbReference>
<keyword evidence="4 5" id="KW-0472">Membrane</keyword>
<accession>A0A433SYS6</accession>
<evidence type="ECO:0000256" key="4">
    <source>
        <dbReference type="ARBA" id="ARBA00023136"/>
    </source>
</evidence>
<comment type="caution">
    <text evidence="7">The sequence shown here is derived from an EMBL/GenBank/DDBJ whole genome shotgun (WGS) entry which is preliminary data.</text>
</comment>
<feature type="transmembrane region" description="Helical" evidence="5">
    <location>
        <begin position="314"/>
        <end position="341"/>
    </location>
</feature>